<proteinExistence type="predicted"/>
<dbReference type="Proteomes" id="UP000638732">
    <property type="component" value="Unassembled WGS sequence"/>
</dbReference>
<comment type="caution">
    <text evidence="2">The sequence shown here is derived from an EMBL/GenBank/DDBJ whole genome shotgun (WGS) entry which is preliminary data.</text>
</comment>
<evidence type="ECO:0000313" key="3">
    <source>
        <dbReference type="Proteomes" id="UP000638732"/>
    </source>
</evidence>
<keyword evidence="1" id="KW-0812">Transmembrane</keyword>
<feature type="transmembrane region" description="Helical" evidence="1">
    <location>
        <begin position="7"/>
        <end position="27"/>
    </location>
</feature>
<organism evidence="2 3">
    <name type="scientific">Mucilaginibacter agri</name>
    <dbReference type="NCBI Taxonomy" id="2695265"/>
    <lineage>
        <taxon>Bacteria</taxon>
        <taxon>Pseudomonadati</taxon>
        <taxon>Bacteroidota</taxon>
        <taxon>Sphingobacteriia</taxon>
        <taxon>Sphingobacteriales</taxon>
        <taxon>Sphingobacteriaceae</taxon>
        <taxon>Mucilaginibacter</taxon>
    </lineage>
</organism>
<keyword evidence="3" id="KW-1185">Reference proteome</keyword>
<name>A0A965ZF52_9SPHI</name>
<dbReference type="RefSeq" id="WP_166585536.1">
    <property type="nucleotide sequence ID" value="NZ_WWEO01000041.1"/>
</dbReference>
<accession>A0A965ZF52</accession>
<dbReference type="EMBL" id="WWEO01000041">
    <property type="protein sequence ID" value="NCD69575.1"/>
    <property type="molecule type" value="Genomic_DNA"/>
</dbReference>
<dbReference type="InterPro" id="IPR045938">
    <property type="entry name" value="DUF6358"/>
</dbReference>
<dbReference type="Pfam" id="PF19885">
    <property type="entry name" value="DUF6358"/>
    <property type="match status" value="1"/>
</dbReference>
<feature type="transmembrane region" description="Helical" evidence="1">
    <location>
        <begin position="33"/>
        <end position="51"/>
    </location>
</feature>
<evidence type="ECO:0000256" key="1">
    <source>
        <dbReference type="SAM" id="Phobius"/>
    </source>
</evidence>
<reference evidence="2" key="2">
    <citation type="submission" date="2020-10" db="EMBL/GenBank/DDBJ databases">
        <title>Mucilaginibacter sp. nov., isolated from soil.</title>
        <authorList>
            <person name="Jeon C.O."/>
        </authorList>
    </citation>
    <scope>NUCLEOTIDE SEQUENCE</scope>
    <source>
        <strain evidence="2">R11</strain>
    </source>
</reference>
<reference evidence="2" key="1">
    <citation type="submission" date="2020-01" db="EMBL/GenBank/DDBJ databases">
        <authorList>
            <person name="Seo Y.L."/>
        </authorList>
    </citation>
    <scope>NUCLEOTIDE SEQUENCE</scope>
    <source>
        <strain evidence="2">R11</strain>
    </source>
</reference>
<dbReference type="AlphaFoldDB" id="A0A965ZF52"/>
<keyword evidence="1" id="KW-1133">Transmembrane helix</keyword>
<sequence>MKGKIVLNTLYTVGIFLCIITLIWGFQNSRYEFVMAAVLVGATFVVLKIKLVKEVKNIIKNSSKK</sequence>
<gene>
    <name evidence="2" type="ORF">GSY63_09425</name>
</gene>
<protein>
    <submittedName>
        <fullName evidence="2">Uncharacterized protein</fullName>
    </submittedName>
</protein>
<evidence type="ECO:0000313" key="2">
    <source>
        <dbReference type="EMBL" id="NCD69575.1"/>
    </source>
</evidence>
<keyword evidence="1" id="KW-0472">Membrane</keyword>